<protein>
    <recommendedName>
        <fullName evidence="9">VOC domain-containing protein</fullName>
    </recommendedName>
</protein>
<keyword evidence="6 8" id="KW-0560">Oxidoreductase</keyword>
<dbReference type="PANTHER" id="PTHR43048:SF6">
    <property type="entry name" value="BLR8189 PROTEIN"/>
    <property type="match status" value="1"/>
</dbReference>
<sequence>MHEAGVAGFFHVGVTVWDMEESLRFYRDGLGMTVLSDGIRPGPAVEPVTGVLPTDLRSVFLTVPGSSTQVELFEYRGVDRARSTLRPCDVGFAHMCLHIEDVVAMHARMVELGYGSIRPPFVVEVGPHAGAVAVYLLDPNGFSVELFQAA</sequence>
<evidence type="ECO:0000256" key="7">
    <source>
        <dbReference type="ARBA" id="ARBA00023004"/>
    </source>
</evidence>
<feature type="domain" description="VOC" evidence="9">
    <location>
        <begin position="8"/>
        <end position="149"/>
    </location>
</feature>
<dbReference type="InterPro" id="IPR051785">
    <property type="entry name" value="MMCE/EMCE_epimerase"/>
</dbReference>
<dbReference type="InterPro" id="IPR000486">
    <property type="entry name" value="Xdiol_ring_cleave_dOase_1/2"/>
</dbReference>
<dbReference type="PROSITE" id="PS00082">
    <property type="entry name" value="EXTRADIOL_DIOXYGENAS"/>
    <property type="match status" value="1"/>
</dbReference>
<dbReference type="PANTHER" id="PTHR43048">
    <property type="entry name" value="METHYLMALONYL-COA EPIMERASE"/>
    <property type="match status" value="1"/>
</dbReference>
<keyword evidence="3" id="KW-0479">Metal-binding</keyword>
<gene>
    <name evidence="10" type="ORF">GIS00_05725</name>
</gene>
<accession>A0A7K1FJL0</accession>
<dbReference type="PROSITE" id="PS51819">
    <property type="entry name" value="VOC"/>
    <property type="match status" value="1"/>
</dbReference>
<dbReference type="InterPro" id="IPR004360">
    <property type="entry name" value="Glyas_Fos-R_dOase_dom"/>
</dbReference>
<dbReference type="Pfam" id="PF00903">
    <property type="entry name" value="Glyoxalase"/>
    <property type="match status" value="1"/>
</dbReference>
<evidence type="ECO:0000256" key="2">
    <source>
        <dbReference type="ARBA" id="ARBA00008784"/>
    </source>
</evidence>
<dbReference type="InterPro" id="IPR029068">
    <property type="entry name" value="Glyas_Bleomycin-R_OHBP_Dase"/>
</dbReference>
<dbReference type="InterPro" id="IPR037523">
    <property type="entry name" value="VOC_core"/>
</dbReference>
<name>A0A7K1FJL0_9ACTN</name>
<dbReference type="RefSeq" id="WP_154767303.1">
    <property type="nucleotide sequence ID" value="NZ_WLYK01000001.1"/>
</dbReference>
<dbReference type="GO" id="GO:0046491">
    <property type="term" value="P:L-methylmalonyl-CoA metabolic process"/>
    <property type="evidence" value="ECO:0007669"/>
    <property type="project" value="TreeGrafter"/>
</dbReference>
<dbReference type="GO" id="GO:0008198">
    <property type="term" value="F:ferrous iron binding"/>
    <property type="evidence" value="ECO:0007669"/>
    <property type="project" value="InterPro"/>
</dbReference>
<reference evidence="10 11" key="1">
    <citation type="submission" date="2019-11" db="EMBL/GenBank/DDBJ databases">
        <authorList>
            <person name="Jiang L.-Q."/>
        </authorList>
    </citation>
    <scope>NUCLEOTIDE SEQUENCE [LARGE SCALE GENOMIC DNA]</scope>
    <source>
        <strain evidence="10 11">YIM 132087</strain>
    </source>
</reference>
<dbReference type="Gene3D" id="3.10.180.10">
    <property type="entry name" value="2,3-Dihydroxybiphenyl 1,2-Dioxygenase, domain 1"/>
    <property type="match status" value="1"/>
</dbReference>
<dbReference type="EMBL" id="WLYK01000001">
    <property type="protein sequence ID" value="MTD13443.1"/>
    <property type="molecule type" value="Genomic_DNA"/>
</dbReference>
<evidence type="ECO:0000256" key="5">
    <source>
        <dbReference type="ARBA" id="ARBA00022964"/>
    </source>
</evidence>
<evidence type="ECO:0000256" key="4">
    <source>
        <dbReference type="ARBA" id="ARBA00022797"/>
    </source>
</evidence>
<evidence type="ECO:0000256" key="3">
    <source>
        <dbReference type="ARBA" id="ARBA00022723"/>
    </source>
</evidence>
<keyword evidence="11" id="KW-1185">Reference proteome</keyword>
<dbReference type="AlphaFoldDB" id="A0A7K1FJL0"/>
<comment type="cofactor">
    <cofactor evidence="1 8">
        <name>Fe(2+)</name>
        <dbReference type="ChEBI" id="CHEBI:29033"/>
    </cofactor>
</comment>
<evidence type="ECO:0000313" key="11">
    <source>
        <dbReference type="Proteomes" id="UP000460221"/>
    </source>
</evidence>
<evidence type="ECO:0000256" key="6">
    <source>
        <dbReference type="ARBA" id="ARBA00023002"/>
    </source>
</evidence>
<dbReference type="Proteomes" id="UP000460221">
    <property type="component" value="Unassembled WGS sequence"/>
</dbReference>
<keyword evidence="7 8" id="KW-0408">Iron</keyword>
<keyword evidence="5 8" id="KW-0223">Dioxygenase</keyword>
<evidence type="ECO:0000256" key="1">
    <source>
        <dbReference type="ARBA" id="ARBA00001954"/>
    </source>
</evidence>
<evidence type="ECO:0000256" key="8">
    <source>
        <dbReference type="RuleBase" id="RU000683"/>
    </source>
</evidence>
<dbReference type="GO" id="GO:0004493">
    <property type="term" value="F:methylmalonyl-CoA epimerase activity"/>
    <property type="evidence" value="ECO:0007669"/>
    <property type="project" value="TreeGrafter"/>
</dbReference>
<keyword evidence="4 8" id="KW-0058">Aromatic hydrocarbons catabolism</keyword>
<evidence type="ECO:0000259" key="9">
    <source>
        <dbReference type="PROSITE" id="PS51819"/>
    </source>
</evidence>
<organism evidence="10 11">
    <name type="scientific">Nakamurella alba</name>
    <dbReference type="NCBI Taxonomy" id="2665158"/>
    <lineage>
        <taxon>Bacteria</taxon>
        <taxon>Bacillati</taxon>
        <taxon>Actinomycetota</taxon>
        <taxon>Actinomycetes</taxon>
        <taxon>Nakamurellales</taxon>
        <taxon>Nakamurellaceae</taxon>
        <taxon>Nakamurella</taxon>
    </lineage>
</organism>
<evidence type="ECO:0000313" key="10">
    <source>
        <dbReference type="EMBL" id="MTD13443.1"/>
    </source>
</evidence>
<dbReference type="GO" id="GO:0051213">
    <property type="term" value="F:dioxygenase activity"/>
    <property type="evidence" value="ECO:0007669"/>
    <property type="project" value="UniProtKB-KW"/>
</dbReference>
<comment type="similarity">
    <text evidence="2 8">Belongs to the extradiol ring-cleavage dioxygenase family.</text>
</comment>
<proteinExistence type="inferred from homology"/>
<comment type="caution">
    <text evidence="10">The sequence shown here is derived from an EMBL/GenBank/DDBJ whole genome shotgun (WGS) entry which is preliminary data.</text>
</comment>
<dbReference type="SUPFAM" id="SSF54593">
    <property type="entry name" value="Glyoxalase/Bleomycin resistance protein/Dihydroxybiphenyl dioxygenase"/>
    <property type="match status" value="1"/>
</dbReference>